<evidence type="ECO:0000259" key="4">
    <source>
        <dbReference type="PROSITE" id="PS50949"/>
    </source>
</evidence>
<evidence type="ECO:0000313" key="6">
    <source>
        <dbReference type="Proteomes" id="UP000280008"/>
    </source>
</evidence>
<dbReference type="InterPro" id="IPR008920">
    <property type="entry name" value="TF_FadR/GntR_C"/>
</dbReference>
<dbReference type="Pfam" id="PF07729">
    <property type="entry name" value="FCD"/>
    <property type="match status" value="1"/>
</dbReference>
<reference evidence="5 6" key="1">
    <citation type="submission" date="2018-10" db="EMBL/GenBank/DDBJ databases">
        <title>Sequencing the genomes of 1000 actinobacteria strains.</title>
        <authorList>
            <person name="Klenk H.-P."/>
        </authorList>
    </citation>
    <scope>NUCLEOTIDE SEQUENCE [LARGE SCALE GENOMIC DNA]</scope>
    <source>
        <strain evidence="5 6">DSM 17894</strain>
    </source>
</reference>
<feature type="domain" description="HTH gntR-type" evidence="4">
    <location>
        <begin position="7"/>
        <end position="74"/>
    </location>
</feature>
<dbReference type="PANTHER" id="PTHR43537:SF24">
    <property type="entry name" value="GLUCONATE OPERON TRANSCRIPTIONAL REPRESSOR"/>
    <property type="match status" value="1"/>
</dbReference>
<proteinExistence type="predicted"/>
<keyword evidence="2 5" id="KW-0238">DNA-binding</keyword>
<name>A0A495IKV2_9MICO</name>
<dbReference type="InterPro" id="IPR036388">
    <property type="entry name" value="WH-like_DNA-bd_sf"/>
</dbReference>
<dbReference type="SUPFAM" id="SSF46785">
    <property type="entry name" value="Winged helix' DNA-binding domain"/>
    <property type="match status" value="1"/>
</dbReference>
<dbReference type="PROSITE" id="PS50949">
    <property type="entry name" value="HTH_GNTR"/>
    <property type="match status" value="1"/>
</dbReference>
<dbReference type="EMBL" id="RBKS01000001">
    <property type="protein sequence ID" value="RKR76632.1"/>
    <property type="molecule type" value="Genomic_DNA"/>
</dbReference>
<evidence type="ECO:0000256" key="3">
    <source>
        <dbReference type="ARBA" id="ARBA00023163"/>
    </source>
</evidence>
<dbReference type="InterPro" id="IPR000524">
    <property type="entry name" value="Tscrpt_reg_HTH_GntR"/>
</dbReference>
<evidence type="ECO:0000256" key="2">
    <source>
        <dbReference type="ARBA" id="ARBA00023125"/>
    </source>
</evidence>
<evidence type="ECO:0000313" key="5">
    <source>
        <dbReference type="EMBL" id="RKR76632.1"/>
    </source>
</evidence>
<keyword evidence="3" id="KW-0804">Transcription</keyword>
<sequence length="214" mass="23430">MTITTDVPAAERAYSETKARIIRGDLPGGSTLSEVAVCAELGLSRTPVHEAFLRLASEELLTLESRKGAVVRPMSPSEADDVVEMREAVEAAAARRLLRNPVPADLVERLQALLDRQESCIADTPADVDGFVEADDEFHTLIVEAARNPIAAHFSRLLHDRAQRLRHHLMRIRPEHLATSLADHRELADAVAAGDADAYARTLARHVDVLRGVL</sequence>
<keyword evidence="6" id="KW-1185">Reference proteome</keyword>
<organism evidence="5 6">
    <name type="scientific">Frondihabitans australicus</name>
    <dbReference type="NCBI Taxonomy" id="386892"/>
    <lineage>
        <taxon>Bacteria</taxon>
        <taxon>Bacillati</taxon>
        <taxon>Actinomycetota</taxon>
        <taxon>Actinomycetes</taxon>
        <taxon>Micrococcales</taxon>
        <taxon>Microbacteriaceae</taxon>
        <taxon>Frondihabitans</taxon>
    </lineage>
</organism>
<accession>A0A495IKV2</accession>
<dbReference type="AlphaFoldDB" id="A0A495IKV2"/>
<dbReference type="SMART" id="SM00895">
    <property type="entry name" value="FCD"/>
    <property type="match status" value="1"/>
</dbReference>
<dbReference type="SUPFAM" id="SSF48008">
    <property type="entry name" value="GntR ligand-binding domain-like"/>
    <property type="match status" value="1"/>
</dbReference>
<dbReference type="Gene3D" id="1.20.120.530">
    <property type="entry name" value="GntR ligand-binding domain-like"/>
    <property type="match status" value="1"/>
</dbReference>
<gene>
    <name evidence="5" type="ORF">C8E83_3809</name>
</gene>
<dbReference type="SMART" id="SM00345">
    <property type="entry name" value="HTH_GNTR"/>
    <property type="match status" value="1"/>
</dbReference>
<dbReference type="Proteomes" id="UP000280008">
    <property type="component" value="Unassembled WGS sequence"/>
</dbReference>
<dbReference type="InterPro" id="IPR011711">
    <property type="entry name" value="GntR_C"/>
</dbReference>
<dbReference type="RefSeq" id="WP_211331734.1">
    <property type="nucleotide sequence ID" value="NZ_RBKS01000001.1"/>
</dbReference>
<dbReference type="InterPro" id="IPR036390">
    <property type="entry name" value="WH_DNA-bd_sf"/>
</dbReference>
<dbReference type="Gene3D" id="1.10.10.10">
    <property type="entry name" value="Winged helix-like DNA-binding domain superfamily/Winged helix DNA-binding domain"/>
    <property type="match status" value="1"/>
</dbReference>
<evidence type="ECO:0000256" key="1">
    <source>
        <dbReference type="ARBA" id="ARBA00023015"/>
    </source>
</evidence>
<keyword evidence="1" id="KW-0805">Transcription regulation</keyword>
<dbReference type="GO" id="GO:0003700">
    <property type="term" value="F:DNA-binding transcription factor activity"/>
    <property type="evidence" value="ECO:0007669"/>
    <property type="project" value="InterPro"/>
</dbReference>
<protein>
    <submittedName>
        <fullName evidence="5">DNA-binding GntR family transcriptional regulator</fullName>
    </submittedName>
</protein>
<dbReference type="PANTHER" id="PTHR43537">
    <property type="entry name" value="TRANSCRIPTIONAL REGULATOR, GNTR FAMILY"/>
    <property type="match status" value="1"/>
</dbReference>
<comment type="caution">
    <text evidence="5">The sequence shown here is derived from an EMBL/GenBank/DDBJ whole genome shotgun (WGS) entry which is preliminary data.</text>
</comment>
<dbReference type="Pfam" id="PF00392">
    <property type="entry name" value="GntR"/>
    <property type="match status" value="1"/>
</dbReference>
<dbReference type="GO" id="GO:0003677">
    <property type="term" value="F:DNA binding"/>
    <property type="evidence" value="ECO:0007669"/>
    <property type="project" value="UniProtKB-KW"/>
</dbReference>